<gene>
    <name evidence="1" type="ORF">ACFO5O_03270</name>
</gene>
<dbReference type="InterPro" id="IPR051532">
    <property type="entry name" value="Ester_Hydrolysis_Enzymes"/>
</dbReference>
<dbReference type="SUPFAM" id="SSF52266">
    <property type="entry name" value="SGNH hydrolase"/>
    <property type="match status" value="1"/>
</dbReference>
<protein>
    <recommendedName>
        <fullName evidence="3">Lysophospholipase L1</fullName>
    </recommendedName>
</protein>
<evidence type="ECO:0000313" key="2">
    <source>
        <dbReference type="Proteomes" id="UP001595953"/>
    </source>
</evidence>
<dbReference type="InterPro" id="IPR036514">
    <property type="entry name" value="SGNH_hydro_sf"/>
</dbReference>
<dbReference type="EMBL" id="JBHSGP010000005">
    <property type="protein sequence ID" value="MFC4721330.1"/>
    <property type="molecule type" value="Genomic_DNA"/>
</dbReference>
<sequence>MKDYLLLLILLFFSTEMSFSQDWANLKRFQEANSKLSTYDTLQRVVFMGNSITEGWSNIRPEFFEGKPYVNRGISGQTTPQMLLRFRQDVIELKPAEKVIKLNKLMQWYAKENTLVYVDYFSAMVNSKNGLKTELGTDGVHPNALGYSIMEPLVEAGIATTLK</sequence>
<evidence type="ECO:0000313" key="1">
    <source>
        <dbReference type="EMBL" id="MFC4721330.1"/>
    </source>
</evidence>
<organism evidence="1 2">
    <name type="scientific">Geojedonia litorea</name>
    <dbReference type="NCBI Taxonomy" id="1268269"/>
    <lineage>
        <taxon>Bacteria</taxon>
        <taxon>Pseudomonadati</taxon>
        <taxon>Bacteroidota</taxon>
        <taxon>Flavobacteriia</taxon>
        <taxon>Flavobacteriales</taxon>
        <taxon>Flavobacteriaceae</taxon>
        <taxon>Geojedonia</taxon>
    </lineage>
</organism>
<dbReference type="Gene3D" id="3.40.50.1110">
    <property type="entry name" value="SGNH hydrolase"/>
    <property type="match status" value="2"/>
</dbReference>
<comment type="caution">
    <text evidence="1">The sequence shown here is derived from an EMBL/GenBank/DDBJ whole genome shotgun (WGS) entry which is preliminary data.</text>
</comment>
<keyword evidence="2" id="KW-1185">Reference proteome</keyword>
<proteinExistence type="predicted"/>
<reference evidence="2" key="1">
    <citation type="journal article" date="2019" name="Int. J. Syst. Evol. Microbiol.">
        <title>The Global Catalogue of Microorganisms (GCM) 10K type strain sequencing project: providing services to taxonomists for standard genome sequencing and annotation.</title>
        <authorList>
            <consortium name="The Broad Institute Genomics Platform"/>
            <consortium name="The Broad Institute Genome Sequencing Center for Infectious Disease"/>
            <person name="Wu L."/>
            <person name="Ma J."/>
        </authorList>
    </citation>
    <scope>NUCLEOTIDE SEQUENCE [LARGE SCALE GENOMIC DNA]</scope>
    <source>
        <strain evidence="2">CCUG 63682</strain>
    </source>
</reference>
<evidence type="ECO:0008006" key="3">
    <source>
        <dbReference type="Google" id="ProtNLM"/>
    </source>
</evidence>
<accession>A0ABV9N0J6</accession>
<dbReference type="PANTHER" id="PTHR30383:SF5">
    <property type="entry name" value="SGNH HYDROLASE-TYPE ESTERASE DOMAIN-CONTAINING PROTEIN"/>
    <property type="match status" value="1"/>
</dbReference>
<dbReference type="RefSeq" id="WP_387960924.1">
    <property type="nucleotide sequence ID" value="NZ_JBHSGP010000005.1"/>
</dbReference>
<name>A0ABV9N0J6_9FLAO</name>
<dbReference type="PANTHER" id="PTHR30383">
    <property type="entry name" value="THIOESTERASE 1/PROTEASE 1/LYSOPHOSPHOLIPASE L1"/>
    <property type="match status" value="1"/>
</dbReference>
<dbReference type="Proteomes" id="UP001595953">
    <property type="component" value="Unassembled WGS sequence"/>
</dbReference>